<reference evidence="6 7" key="1">
    <citation type="submission" date="2018-07" db="EMBL/GenBank/DDBJ databases">
        <title>Pedobacter sp. nov., isolated from soil.</title>
        <authorList>
            <person name="Zhou L.Y."/>
            <person name="Du Z.J."/>
        </authorList>
    </citation>
    <scope>NUCLEOTIDE SEQUENCE [LARGE SCALE GENOMIC DNA]</scope>
    <source>
        <strain evidence="6 7">JDX94</strain>
    </source>
</reference>
<dbReference type="GO" id="GO:0016020">
    <property type="term" value="C:membrane"/>
    <property type="evidence" value="ECO:0007669"/>
    <property type="project" value="UniProtKB-SubCell"/>
</dbReference>
<feature type="transmembrane region" description="Helical" evidence="5">
    <location>
        <begin position="72"/>
        <end position="91"/>
    </location>
</feature>
<evidence type="ECO:0000256" key="3">
    <source>
        <dbReference type="ARBA" id="ARBA00022989"/>
    </source>
</evidence>
<dbReference type="RefSeq" id="WP_115403280.1">
    <property type="nucleotide sequence ID" value="NZ_QPKV01000004.1"/>
</dbReference>
<feature type="transmembrane region" description="Helical" evidence="5">
    <location>
        <begin position="97"/>
        <end position="114"/>
    </location>
</feature>
<keyword evidence="2 5" id="KW-0812">Transmembrane</keyword>
<dbReference type="InterPro" id="IPR032808">
    <property type="entry name" value="DoxX"/>
</dbReference>
<evidence type="ECO:0000256" key="4">
    <source>
        <dbReference type="ARBA" id="ARBA00023136"/>
    </source>
</evidence>
<evidence type="ECO:0000256" key="2">
    <source>
        <dbReference type="ARBA" id="ARBA00022692"/>
    </source>
</evidence>
<sequence>MKKNKIIYWTATILMLLSGVSTAPMYFTNPMFIESFHHLGFPDYFRIELGVFKIIGAIVLLLPMIPAKFKEWSYVGFAIAFISAFIAHSVVDSFPASIFPLIPLAFLVVSYIYFHKNLATK</sequence>
<comment type="subcellular location">
    <subcellularLocation>
        <location evidence="1">Membrane</location>
        <topology evidence="1">Multi-pass membrane protein</topology>
    </subcellularLocation>
</comment>
<dbReference type="OrthoDB" id="7960583at2"/>
<proteinExistence type="predicted"/>
<evidence type="ECO:0000256" key="5">
    <source>
        <dbReference type="SAM" id="Phobius"/>
    </source>
</evidence>
<organism evidence="6 7">
    <name type="scientific">Pedobacter chinensis</name>
    <dbReference type="NCBI Taxonomy" id="2282421"/>
    <lineage>
        <taxon>Bacteria</taxon>
        <taxon>Pseudomonadati</taxon>
        <taxon>Bacteroidota</taxon>
        <taxon>Sphingobacteriia</taxon>
        <taxon>Sphingobacteriales</taxon>
        <taxon>Sphingobacteriaceae</taxon>
        <taxon>Pedobacter</taxon>
    </lineage>
</organism>
<evidence type="ECO:0000313" key="6">
    <source>
        <dbReference type="EMBL" id="RDC56561.1"/>
    </source>
</evidence>
<feature type="transmembrane region" description="Helical" evidence="5">
    <location>
        <begin position="47"/>
        <end position="65"/>
    </location>
</feature>
<name>A0A369PV83_9SPHI</name>
<keyword evidence="7" id="KW-1185">Reference proteome</keyword>
<dbReference type="Pfam" id="PF13564">
    <property type="entry name" value="DoxX_2"/>
    <property type="match status" value="1"/>
</dbReference>
<protein>
    <submittedName>
        <fullName evidence="6">DoxX family protein</fullName>
    </submittedName>
</protein>
<keyword evidence="3 5" id="KW-1133">Transmembrane helix</keyword>
<dbReference type="AlphaFoldDB" id="A0A369PV83"/>
<dbReference type="EMBL" id="QPKV01000004">
    <property type="protein sequence ID" value="RDC56561.1"/>
    <property type="molecule type" value="Genomic_DNA"/>
</dbReference>
<comment type="caution">
    <text evidence="6">The sequence shown here is derived from an EMBL/GenBank/DDBJ whole genome shotgun (WGS) entry which is preliminary data.</text>
</comment>
<keyword evidence="4 5" id="KW-0472">Membrane</keyword>
<evidence type="ECO:0000256" key="1">
    <source>
        <dbReference type="ARBA" id="ARBA00004141"/>
    </source>
</evidence>
<evidence type="ECO:0000313" key="7">
    <source>
        <dbReference type="Proteomes" id="UP000253961"/>
    </source>
</evidence>
<accession>A0A369PV83</accession>
<gene>
    <name evidence="6" type="ORF">DU508_13360</name>
</gene>
<feature type="transmembrane region" description="Helical" evidence="5">
    <location>
        <begin position="7"/>
        <end position="27"/>
    </location>
</feature>
<dbReference type="Proteomes" id="UP000253961">
    <property type="component" value="Unassembled WGS sequence"/>
</dbReference>